<feature type="signal peptide" evidence="1">
    <location>
        <begin position="1"/>
        <end position="29"/>
    </location>
</feature>
<comment type="caution">
    <text evidence="2">The sequence shown here is derived from an EMBL/GenBank/DDBJ whole genome shotgun (WGS) entry which is preliminary data.</text>
</comment>
<evidence type="ECO:0000313" key="2">
    <source>
        <dbReference type="EMBL" id="MYD90530.1"/>
    </source>
</evidence>
<organism evidence="2">
    <name type="scientific">Caldilineaceae bacterium SB0662_bin_9</name>
    <dbReference type="NCBI Taxonomy" id="2605258"/>
    <lineage>
        <taxon>Bacteria</taxon>
        <taxon>Bacillati</taxon>
        <taxon>Chloroflexota</taxon>
        <taxon>Caldilineae</taxon>
        <taxon>Caldilineales</taxon>
        <taxon>Caldilineaceae</taxon>
    </lineage>
</organism>
<feature type="chain" id="PRO_5025502939" description="Excalibur calcium-binding domain-containing protein" evidence="1">
    <location>
        <begin position="30"/>
        <end position="199"/>
    </location>
</feature>
<gene>
    <name evidence="2" type="ORF">F4Y08_09390</name>
</gene>
<proteinExistence type="predicted"/>
<dbReference type="AlphaFoldDB" id="A0A6B1DS26"/>
<accession>A0A6B1DS26</accession>
<reference evidence="2" key="1">
    <citation type="submission" date="2019-09" db="EMBL/GenBank/DDBJ databases">
        <title>Characterisation of the sponge microbiome using genome-centric metagenomics.</title>
        <authorList>
            <person name="Engelberts J.P."/>
            <person name="Robbins S.J."/>
            <person name="De Goeij J.M."/>
            <person name="Aranda M."/>
            <person name="Bell S.C."/>
            <person name="Webster N.S."/>
        </authorList>
    </citation>
    <scope>NUCLEOTIDE SEQUENCE</scope>
    <source>
        <strain evidence="2">SB0662_bin_9</strain>
    </source>
</reference>
<name>A0A6B1DS26_9CHLR</name>
<evidence type="ECO:0008006" key="3">
    <source>
        <dbReference type="Google" id="ProtNLM"/>
    </source>
</evidence>
<keyword evidence="1" id="KW-0732">Signal</keyword>
<evidence type="ECO:0000256" key="1">
    <source>
        <dbReference type="SAM" id="SignalP"/>
    </source>
</evidence>
<sequence>MKANKLWRTAGTILLLAVMWVLWTSTSLAHYCDDHYYSQQAREACWWRYWNNAASYQDTVLANQAQQHHHQQQYHHHHYKQGHHHRAWKAPYKAHYKPQQYTTKPHRLHPSDPRIAPWDRVKHPYRVVVYKVPVHHAKETHWDRYYRTGTQQKAAHLPEGPYVACGHFRSRADYEAYYAGYRYPWQHDGDHDGLFCEGL</sequence>
<dbReference type="EMBL" id="VXPY01000067">
    <property type="protein sequence ID" value="MYD90530.1"/>
    <property type="molecule type" value="Genomic_DNA"/>
</dbReference>
<protein>
    <recommendedName>
        <fullName evidence="3">Excalibur calcium-binding domain-containing protein</fullName>
    </recommendedName>
</protein>